<evidence type="ECO:0000313" key="4">
    <source>
        <dbReference type="Proteomes" id="UP001260188"/>
    </source>
</evidence>
<protein>
    <recommendedName>
        <fullName evidence="5">Dinucleotide-utilizing enzyme</fullName>
    </recommendedName>
</protein>
<evidence type="ECO:0000256" key="2">
    <source>
        <dbReference type="SAM" id="Phobius"/>
    </source>
</evidence>
<gene>
    <name evidence="3" type="ORF">QE367_000212</name>
</gene>
<feature type="compositionally biased region" description="Low complexity" evidence="1">
    <location>
        <begin position="117"/>
        <end position="129"/>
    </location>
</feature>
<feature type="transmembrane region" description="Helical" evidence="2">
    <location>
        <begin position="52"/>
        <end position="82"/>
    </location>
</feature>
<feature type="transmembrane region" description="Helical" evidence="2">
    <location>
        <begin position="12"/>
        <end position="32"/>
    </location>
</feature>
<evidence type="ECO:0000313" key="3">
    <source>
        <dbReference type="EMBL" id="MDR6166008.1"/>
    </source>
</evidence>
<keyword evidence="2" id="KW-0812">Transmembrane</keyword>
<comment type="caution">
    <text evidence="3">The sequence shown here is derived from an EMBL/GenBank/DDBJ whole genome shotgun (WGS) entry which is preliminary data.</text>
</comment>
<evidence type="ECO:0008006" key="5">
    <source>
        <dbReference type="Google" id="ProtNLM"/>
    </source>
</evidence>
<name>A0ABU1HYQ7_9MICO</name>
<dbReference type="Proteomes" id="UP001260188">
    <property type="component" value="Unassembled WGS sequence"/>
</dbReference>
<dbReference type="RefSeq" id="WP_309664240.1">
    <property type="nucleotide sequence ID" value="NZ_JAVIZA010000001.1"/>
</dbReference>
<evidence type="ECO:0000256" key="1">
    <source>
        <dbReference type="SAM" id="MobiDB-lite"/>
    </source>
</evidence>
<accession>A0ABU1HYQ7</accession>
<feature type="region of interest" description="Disordered" evidence="1">
    <location>
        <begin position="117"/>
        <end position="164"/>
    </location>
</feature>
<keyword evidence="4" id="KW-1185">Reference proteome</keyword>
<proteinExistence type="predicted"/>
<keyword evidence="2" id="KW-1133">Transmembrane helix</keyword>
<reference evidence="3 4" key="1">
    <citation type="submission" date="2023-08" db="EMBL/GenBank/DDBJ databases">
        <title>Functional and genomic diversity of the sorghum phyllosphere microbiome.</title>
        <authorList>
            <person name="Shade A."/>
        </authorList>
    </citation>
    <scope>NUCLEOTIDE SEQUENCE [LARGE SCALE GENOMIC DNA]</scope>
    <source>
        <strain evidence="3 4">SORGH_AS_0919</strain>
    </source>
</reference>
<organism evidence="3 4">
    <name type="scientific">Microbacterium paludicola</name>
    <dbReference type="NCBI Taxonomy" id="300019"/>
    <lineage>
        <taxon>Bacteria</taxon>
        <taxon>Bacillati</taxon>
        <taxon>Actinomycetota</taxon>
        <taxon>Actinomycetes</taxon>
        <taxon>Micrococcales</taxon>
        <taxon>Microbacteriaceae</taxon>
        <taxon>Microbacterium</taxon>
    </lineage>
</organism>
<sequence length="164" mass="16312">MSVHPRIVRSIPFWILVAGSVAAIGGGTYVLVEKLSHMEATILDNTATGVDVYVGQIWGVFGGILLGAGVVGLALTLATAALSSVLSAAVRGAGAQQEHHTAVPAAAEPVVAAPVASETASSELAASETPVSTETTAVRGADTSAPDPATTSTLESPAGDAQQR</sequence>
<keyword evidence="2" id="KW-0472">Membrane</keyword>
<dbReference type="EMBL" id="JAVIZA010000001">
    <property type="protein sequence ID" value="MDR6166008.1"/>
    <property type="molecule type" value="Genomic_DNA"/>
</dbReference>